<reference evidence="2" key="1">
    <citation type="journal article" date="2019" name="Int. J. Syst. Evol. Microbiol.">
        <title>The Global Catalogue of Microorganisms (GCM) 10K type strain sequencing project: providing services to taxonomists for standard genome sequencing and annotation.</title>
        <authorList>
            <consortium name="The Broad Institute Genomics Platform"/>
            <consortium name="The Broad Institute Genome Sequencing Center for Infectious Disease"/>
            <person name="Wu L."/>
            <person name="Ma J."/>
        </authorList>
    </citation>
    <scope>NUCLEOTIDE SEQUENCE [LARGE SCALE GENOMIC DNA]</scope>
    <source>
        <strain evidence="2">NBRC 12467</strain>
    </source>
</reference>
<organism evidence="1 2">
    <name type="scientific">Gluconobacter sphaericus NBRC 12467</name>
    <dbReference type="NCBI Taxonomy" id="1307951"/>
    <lineage>
        <taxon>Bacteria</taxon>
        <taxon>Pseudomonadati</taxon>
        <taxon>Pseudomonadota</taxon>
        <taxon>Alphaproteobacteria</taxon>
        <taxon>Acetobacterales</taxon>
        <taxon>Acetobacteraceae</taxon>
        <taxon>Gluconobacter</taxon>
    </lineage>
</organism>
<gene>
    <name evidence="1" type="ORF">GCM10007872_28820</name>
</gene>
<dbReference type="EMBL" id="BSNZ01000030">
    <property type="protein sequence ID" value="GLQ85972.1"/>
    <property type="molecule type" value="Genomic_DNA"/>
</dbReference>
<dbReference type="Proteomes" id="UP001156708">
    <property type="component" value="Unassembled WGS sequence"/>
</dbReference>
<accession>A0AA37WBB0</accession>
<proteinExistence type="predicted"/>
<dbReference type="AlphaFoldDB" id="A0AA37WBB0"/>
<name>A0AA37WBB0_9PROT</name>
<evidence type="ECO:0000313" key="1">
    <source>
        <dbReference type="EMBL" id="GLQ85972.1"/>
    </source>
</evidence>
<comment type="caution">
    <text evidence="1">The sequence shown here is derived from an EMBL/GenBank/DDBJ whole genome shotgun (WGS) entry which is preliminary data.</text>
</comment>
<sequence>MPVVENLTVLGHVLRIAAVTLSLVIRGKILKIQYSFLSNNIIPRVSIDDIIRFYPSGYSKKYNDTGIGKAEPLSL</sequence>
<evidence type="ECO:0000313" key="2">
    <source>
        <dbReference type="Proteomes" id="UP001156708"/>
    </source>
</evidence>
<keyword evidence="2" id="KW-1185">Reference proteome</keyword>
<protein>
    <submittedName>
        <fullName evidence="1">Uncharacterized protein</fullName>
    </submittedName>
</protein>